<dbReference type="PANTHER" id="PTHR24292:SF54">
    <property type="entry name" value="CYP9F3-RELATED"/>
    <property type="match status" value="1"/>
</dbReference>
<dbReference type="PROSITE" id="PS00086">
    <property type="entry name" value="CYTOCHROME_P450"/>
    <property type="match status" value="1"/>
</dbReference>
<keyword evidence="6 13" id="KW-0479">Metal-binding</keyword>
<evidence type="ECO:0000256" key="5">
    <source>
        <dbReference type="ARBA" id="ARBA00022617"/>
    </source>
</evidence>
<evidence type="ECO:0000313" key="15">
    <source>
        <dbReference type="Proteomes" id="UP000694920"/>
    </source>
</evidence>
<evidence type="ECO:0000256" key="6">
    <source>
        <dbReference type="ARBA" id="ARBA00022723"/>
    </source>
</evidence>
<dbReference type="RefSeq" id="XP_015598534.2">
    <property type="nucleotide sequence ID" value="XM_015743048.2"/>
</dbReference>
<dbReference type="InterPro" id="IPR001128">
    <property type="entry name" value="Cyt_P450"/>
</dbReference>
<accession>A0AAJ7FM33</accession>
<dbReference type="GO" id="GO:0016705">
    <property type="term" value="F:oxidoreductase activity, acting on paired donors, with incorporation or reduction of molecular oxygen"/>
    <property type="evidence" value="ECO:0007669"/>
    <property type="project" value="InterPro"/>
</dbReference>
<evidence type="ECO:0000256" key="8">
    <source>
        <dbReference type="ARBA" id="ARBA00022848"/>
    </source>
</evidence>
<dbReference type="GO" id="GO:0004497">
    <property type="term" value="F:monooxygenase activity"/>
    <property type="evidence" value="ECO:0007669"/>
    <property type="project" value="UniProtKB-KW"/>
</dbReference>
<dbReference type="PANTHER" id="PTHR24292">
    <property type="entry name" value="CYTOCHROME P450"/>
    <property type="match status" value="1"/>
</dbReference>
<dbReference type="AlphaFoldDB" id="A0AAJ7FM33"/>
<keyword evidence="8" id="KW-0492">Microsome</keyword>
<dbReference type="InterPro" id="IPR002401">
    <property type="entry name" value="Cyt_P450_E_grp-I"/>
</dbReference>
<dbReference type="InterPro" id="IPR036396">
    <property type="entry name" value="Cyt_P450_sf"/>
</dbReference>
<gene>
    <name evidence="16" type="primary">LOC107269326</name>
</gene>
<keyword evidence="9 14" id="KW-0560">Oxidoreductase</keyword>
<keyword evidence="11 14" id="KW-0503">Monooxygenase</keyword>
<evidence type="ECO:0000313" key="16">
    <source>
        <dbReference type="RefSeq" id="XP_015598534.2"/>
    </source>
</evidence>
<organism evidence="15 16">
    <name type="scientific">Cephus cinctus</name>
    <name type="common">Wheat stem sawfly</name>
    <dbReference type="NCBI Taxonomy" id="211228"/>
    <lineage>
        <taxon>Eukaryota</taxon>
        <taxon>Metazoa</taxon>
        <taxon>Ecdysozoa</taxon>
        <taxon>Arthropoda</taxon>
        <taxon>Hexapoda</taxon>
        <taxon>Insecta</taxon>
        <taxon>Pterygota</taxon>
        <taxon>Neoptera</taxon>
        <taxon>Endopterygota</taxon>
        <taxon>Hymenoptera</taxon>
        <taxon>Cephoidea</taxon>
        <taxon>Cephidae</taxon>
        <taxon>Cephus</taxon>
    </lineage>
</organism>
<comment type="similarity">
    <text evidence="4 14">Belongs to the cytochrome P450 family.</text>
</comment>
<evidence type="ECO:0000256" key="2">
    <source>
        <dbReference type="ARBA" id="ARBA00004174"/>
    </source>
</evidence>
<keyword evidence="15" id="KW-1185">Reference proteome</keyword>
<evidence type="ECO:0000256" key="1">
    <source>
        <dbReference type="ARBA" id="ARBA00001971"/>
    </source>
</evidence>
<keyword evidence="10 13" id="KW-0408">Iron</keyword>
<sequence length="409" mass="47239">MRKDIHIGTLKIGDTSVEAEGLKGIDDAKTECDLDDVHDWDLKIINEGQDSEYIVQHISQLILVRQKTCETSVKRQKMYFLTIHGTRYTNDVIATAAFGISVNSMRDKDNDFYVNGKDATSFQGFWKTIKFIMFRICPSILRLTGDSFISGDTTFFRTLIQDAVKARDEKGIVRPDMIHLLMQARDSERITLSTDDIVAQAFVFFLAGFETVSTLMCYMLHELVLNPDIQQKLREEVDQVTSGADGEVTYEMLQKMKYMDMVISETLRKHPPVPVTDRVCVKSFKLPQSMPGYNDVTLDKDSIVWIPIHAFHHDPQYFPDPYKFDPERFNDENKDKIVPYTYFPFGLGPRICIGNRFALMETKMIMTHLVQNFLFKRTEKTLDSTKFTLKSLTVLPEEGFWLQLEPRKI</sequence>
<evidence type="ECO:0000256" key="12">
    <source>
        <dbReference type="ARBA" id="ARBA00023136"/>
    </source>
</evidence>
<protein>
    <submittedName>
        <fullName evidence="16">Cytochrome P450 9e2-like</fullName>
    </submittedName>
</protein>
<dbReference type="CDD" id="cd11056">
    <property type="entry name" value="CYP6-like"/>
    <property type="match status" value="1"/>
</dbReference>
<dbReference type="Gene3D" id="1.10.630.10">
    <property type="entry name" value="Cytochrome P450"/>
    <property type="match status" value="1"/>
</dbReference>
<dbReference type="GO" id="GO:0005506">
    <property type="term" value="F:iron ion binding"/>
    <property type="evidence" value="ECO:0007669"/>
    <property type="project" value="InterPro"/>
</dbReference>
<keyword evidence="12" id="KW-0472">Membrane</keyword>
<dbReference type="PRINTS" id="PR00463">
    <property type="entry name" value="EP450I"/>
</dbReference>
<keyword evidence="7" id="KW-0256">Endoplasmic reticulum</keyword>
<dbReference type="Pfam" id="PF00067">
    <property type="entry name" value="p450"/>
    <property type="match status" value="1"/>
</dbReference>
<dbReference type="PRINTS" id="PR00385">
    <property type="entry name" value="P450"/>
</dbReference>
<evidence type="ECO:0000256" key="9">
    <source>
        <dbReference type="ARBA" id="ARBA00023002"/>
    </source>
</evidence>
<dbReference type="SUPFAM" id="SSF48264">
    <property type="entry name" value="Cytochrome P450"/>
    <property type="match status" value="1"/>
</dbReference>
<dbReference type="GeneID" id="107269326"/>
<dbReference type="Proteomes" id="UP000694920">
    <property type="component" value="Unplaced"/>
</dbReference>
<keyword evidence="5 13" id="KW-0349">Heme</keyword>
<proteinExistence type="inferred from homology"/>
<comment type="subcellular location">
    <subcellularLocation>
        <location evidence="3">Endoplasmic reticulum membrane</location>
        <topology evidence="3">Peripheral membrane protein</topology>
    </subcellularLocation>
    <subcellularLocation>
        <location evidence="2">Microsome membrane</location>
        <topology evidence="2">Peripheral membrane protein</topology>
    </subcellularLocation>
</comment>
<dbReference type="InterPro" id="IPR050476">
    <property type="entry name" value="Insect_CytP450_Detox"/>
</dbReference>
<dbReference type="FunFam" id="1.10.630.10:FF:000182">
    <property type="entry name" value="Cytochrome P450 3A4"/>
    <property type="match status" value="1"/>
</dbReference>
<evidence type="ECO:0000256" key="14">
    <source>
        <dbReference type="RuleBase" id="RU000461"/>
    </source>
</evidence>
<evidence type="ECO:0000256" key="4">
    <source>
        <dbReference type="ARBA" id="ARBA00010617"/>
    </source>
</evidence>
<evidence type="ECO:0000256" key="3">
    <source>
        <dbReference type="ARBA" id="ARBA00004406"/>
    </source>
</evidence>
<dbReference type="GO" id="GO:0020037">
    <property type="term" value="F:heme binding"/>
    <property type="evidence" value="ECO:0007669"/>
    <property type="project" value="InterPro"/>
</dbReference>
<evidence type="ECO:0000256" key="7">
    <source>
        <dbReference type="ARBA" id="ARBA00022824"/>
    </source>
</evidence>
<evidence type="ECO:0000256" key="11">
    <source>
        <dbReference type="ARBA" id="ARBA00023033"/>
    </source>
</evidence>
<evidence type="ECO:0000256" key="13">
    <source>
        <dbReference type="PIRSR" id="PIRSR602401-1"/>
    </source>
</evidence>
<dbReference type="InterPro" id="IPR017972">
    <property type="entry name" value="Cyt_P450_CS"/>
</dbReference>
<dbReference type="GO" id="GO:0005789">
    <property type="term" value="C:endoplasmic reticulum membrane"/>
    <property type="evidence" value="ECO:0007669"/>
    <property type="project" value="UniProtKB-SubCell"/>
</dbReference>
<reference evidence="16" key="1">
    <citation type="submission" date="2025-08" db="UniProtKB">
        <authorList>
            <consortium name="RefSeq"/>
        </authorList>
    </citation>
    <scope>IDENTIFICATION</scope>
</reference>
<feature type="binding site" description="axial binding residue" evidence="13">
    <location>
        <position position="352"/>
    </location>
    <ligand>
        <name>heme</name>
        <dbReference type="ChEBI" id="CHEBI:30413"/>
    </ligand>
    <ligandPart>
        <name>Fe</name>
        <dbReference type="ChEBI" id="CHEBI:18248"/>
    </ligandPart>
</feature>
<dbReference type="KEGG" id="ccin:107269326"/>
<name>A0AAJ7FM33_CEPCN</name>
<comment type="cofactor">
    <cofactor evidence="1 13">
        <name>heme</name>
        <dbReference type="ChEBI" id="CHEBI:30413"/>
    </cofactor>
</comment>
<evidence type="ECO:0000256" key="10">
    <source>
        <dbReference type="ARBA" id="ARBA00023004"/>
    </source>
</evidence>